<evidence type="ECO:0000313" key="1">
    <source>
        <dbReference type="EMBL" id="KAG0410156.1"/>
    </source>
</evidence>
<keyword evidence="2" id="KW-1185">Reference proteome</keyword>
<protein>
    <submittedName>
        <fullName evidence="1">Uncharacterized protein</fullName>
    </submittedName>
</protein>
<sequence>MPVTLSKGMGDDELLGMVWSLQQQRIQFNHMEEHVQTMEAEADTLEEQLHATNFTIAAALARELTKVSRERTVYVRPERWFGETLPRRGEQHFRACLRVSSTTFRYLVDVCRPSMVQQDTSMKSAMTVEKRVVISLYRLCSSAEERTIGHLFAVG</sequence>
<gene>
    <name evidence="1" type="ORF">HPB47_012738</name>
</gene>
<dbReference type="EMBL" id="JABSTQ010011550">
    <property type="protein sequence ID" value="KAG0410156.1"/>
    <property type="molecule type" value="Genomic_DNA"/>
</dbReference>
<reference evidence="1 2" key="1">
    <citation type="journal article" date="2020" name="Cell">
        <title>Large-Scale Comparative Analyses of Tick Genomes Elucidate Their Genetic Diversity and Vector Capacities.</title>
        <authorList>
            <consortium name="Tick Genome and Microbiome Consortium (TIGMIC)"/>
            <person name="Jia N."/>
            <person name="Wang J."/>
            <person name="Shi W."/>
            <person name="Du L."/>
            <person name="Sun Y."/>
            <person name="Zhan W."/>
            <person name="Jiang J.F."/>
            <person name="Wang Q."/>
            <person name="Zhang B."/>
            <person name="Ji P."/>
            <person name="Bell-Sakyi L."/>
            <person name="Cui X.M."/>
            <person name="Yuan T.T."/>
            <person name="Jiang B.G."/>
            <person name="Yang W.F."/>
            <person name="Lam T.T."/>
            <person name="Chang Q.C."/>
            <person name="Ding S.J."/>
            <person name="Wang X.J."/>
            <person name="Zhu J.G."/>
            <person name="Ruan X.D."/>
            <person name="Zhao L."/>
            <person name="Wei J.T."/>
            <person name="Ye R.Z."/>
            <person name="Que T.C."/>
            <person name="Du C.H."/>
            <person name="Zhou Y.H."/>
            <person name="Cheng J.X."/>
            <person name="Dai P.F."/>
            <person name="Guo W.B."/>
            <person name="Han X.H."/>
            <person name="Huang E.J."/>
            <person name="Li L.F."/>
            <person name="Wei W."/>
            <person name="Gao Y.C."/>
            <person name="Liu J.Z."/>
            <person name="Shao H.Z."/>
            <person name="Wang X."/>
            <person name="Wang C.C."/>
            <person name="Yang T.C."/>
            <person name="Huo Q.B."/>
            <person name="Li W."/>
            <person name="Chen H.Y."/>
            <person name="Chen S.E."/>
            <person name="Zhou L.G."/>
            <person name="Ni X.B."/>
            <person name="Tian J.H."/>
            <person name="Sheng Y."/>
            <person name="Liu T."/>
            <person name="Pan Y.S."/>
            <person name="Xia L.Y."/>
            <person name="Li J."/>
            <person name="Zhao F."/>
            <person name="Cao W.C."/>
        </authorList>
    </citation>
    <scope>NUCLEOTIDE SEQUENCE [LARGE SCALE GENOMIC DNA]</scope>
    <source>
        <strain evidence="1">Iper-2018</strain>
    </source>
</reference>
<evidence type="ECO:0000313" key="2">
    <source>
        <dbReference type="Proteomes" id="UP000805193"/>
    </source>
</evidence>
<proteinExistence type="predicted"/>
<dbReference type="Proteomes" id="UP000805193">
    <property type="component" value="Unassembled WGS sequence"/>
</dbReference>
<comment type="caution">
    <text evidence="1">The sequence shown here is derived from an EMBL/GenBank/DDBJ whole genome shotgun (WGS) entry which is preliminary data.</text>
</comment>
<organism evidence="1 2">
    <name type="scientific">Ixodes persulcatus</name>
    <name type="common">Taiga tick</name>
    <dbReference type="NCBI Taxonomy" id="34615"/>
    <lineage>
        <taxon>Eukaryota</taxon>
        <taxon>Metazoa</taxon>
        <taxon>Ecdysozoa</taxon>
        <taxon>Arthropoda</taxon>
        <taxon>Chelicerata</taxon>
        <taxon>Arachnida</taxon>
        <taxon>Acari</taxon>
        <taxon>Parasitiformes</taxon>
        <taxon>Ixodida</taxon>
        <taxon>Ixodoidea</taxon>
        <taxon>Ixodidae</taxon>
        <taxon>Ixodinae</taxon>
        <taxon>Ixodes</taxon>
    </lineage>
</organism>
<name>A0AC60NSQ8_IXOPE</name>
<accession>A0AC60NSQ8</accession>